<evidence type="ECO:0000313" key="3">
    <source>
        <dbReference type="EMBL" id="MBW30286.1"/>
    </source>
</evidence>
<accession>A0A2M3ZP30</accession>
<sequence length="218" mass="26085">MLLRMLELLMLLAMMLVPQMMQLQRKEMCTLPKMLRLADTRCSRAKPLKQTVKATKRWTRTTKSHPKWLTKKRRSTPTPPTRIQTTSQTWLTHLSRPVPTTMRVPITHGWICHRMRIPLPQFRGMGKNMRRTHLRSSTVNEVRTRQNHRNRIPEEATSMRLLRSRKTTNVMTLRSGPIRTMLHPKKCLMNRRLSNQRRSHCWTTWWPTRWYSIALETT</sequence>
<reference evidence="3" key="1">
    <citation type="submission" date="2018-01" db="EMBL/GenBank/DDBJ databases">
        <title>An insight into the sialome of Amazonian anophelines.</title>
        <authorList>
            <person name="Ribeiro J.M."/>
            <person name="Scarpassa V."/>
            <person name="Calvo E."/>
        </authorList>
    </citation>
    <scope>NUCLEOTIDE SEQUENCE</scope>
    <source>
        <tissue evidence="3">Salivary glands</tissue>
    </source>
</reference>
<proteinExistence type="predicted"/>
<dbReference type="EMBL" id="GGFM01009535">
    <property type="protein sequence ID" value="MBW30286.1"/>
    <property type="molecule type" value="Transcribed_RNA"/>
</dbReference>
<evidence type="ECO:0000256" key="1">
    <source>
        <dbReference type="SAM" id="MobiDB-lite"/>
    </source>
</evidence>
<organism evidence="3">
    <name type="scientific">Anopheles braziliensis</name>
    <dbReference type="NCBI Taxonomy" id="58242"/>
    <lineage>
        <taxon>Eukaryota</taxon>
        <taxon>Metazoa</taxon>
        <taxon>Ecdysozoa</taxon>
        <taxon>Arthropoda</taxon>
        <taxon>Hexapoda</taxon>
        <taxon>Insecta</taxon>
        <taxon>Pterygota</taxon>
        <taxon>Neoptera</taxon>
        <taxon>Endopterygota</taxon>
        <taxon>Diptera</taxon>
        <taxon>Nematocera</taxon>
        <taxon>Culicoidea</taxon>
        <taxon>Culicidae</taxon>
        <taxon>Anophelinae</taxon>
        <taxon>Anopheles</taxon>
    </lineage>
</organism>
<name>A0A2M3ZP30_9DIPT</name>
<protein>
    <submittedName>
        <fullName evidence="3">Putative secreted peptide</fullName>
    </submittedName>
</protein>
<dbReference type="AlphaFoldDB" id="A0A2M3ZP30"/>
<feature type="signal peptide" evidence="2">
    <location>
        <begin position="1"/>
        <end position="22"/>
    </location>
</feature>
<feature type="chain" id="PRO_5014824408" evidence="2">
    <location>
        <begin position="23"/>
        <end position="218"/>
    </location>
</feature>
<keyword evidence="2" id="KW-0732">Signal</keyword>
<evidence type="ECO:0000256" key="2">
    <source>
        <dbReference type="SAM" id="SignalP"/>
    </source>
</evidence>
<feature type="compositionally biased region" description="Basic residues" evidence="1">
    <location>
        <begin position="54"/>
        <end position="75"/>
    </location>
</feature>
<feature type="region of interest" description="Disordered" evidence="1">
    <location>
        <begin position="47"/>
        <end position="85"/>
    </location>
</feature>